<dbReference type="PIRSF" id="PIRSF006250">
    <property type="entry name" value="NadC_ModD"/>
    <property type="match status" value="1"/>
</dbReference>
<dbReference type="InterPro" id="IPR037128">
    <property type="entry name" value="Quinolinate_PRibosylTase_N_sf"/>
</dbReference>
<evidence type="ECO:0000259" key="15">
    <source>
        <dbReference type="Pfam" id="PF02749"/>
    </source>
</evidence>
<feature type="binding site" evidence="13">
    <location>
        <begin position="138"/>
        <end position="140"/>
    </location>
    <ligand>
        <name>substrate</name>
    </ligand>
</feature>
<evidence type="ECO:0000256" key="10">
    <source>
        <dbReference type="ARBA" id="ARBA00047445"/>
    </source>
</evidence>
<dbReference type="UniPathway" id="UPA00253">
    <property type="reaction ID" value="UER00331"/>
</dbReference>
<feature type="binding site" evidence="13">
    <location>
        <begin position="246"/>
        <end position="248"/>
    </location>
    <ligand>
        <name>substrate</name>
    </ligand>
</feature>
<dbReference type="RefSeq" id="WP_015717123.1">
    <property type="nucleotide sequence ID" value="NZ_DAHVNI010000034.1"/>
</dbReference>
<comment type="catalytic activity">
    <reaction evidence="10">
        <text>nicotinate beta-D-ribonucleotide + CO2 + diphosphate = quinolinate + 5-phospho-alpha-D-ribose 1-diphosphate + 2 H(+)</text>
        <dbReference type="Rhea" id="RHEA:12733"/>
        <dbReference type="ChEBI" id="CHEBI:15378"/>
        <dbReference type="ChEBI" id="CHEBI:16526"/>
        <dbReference type="ChEBI" id="CHEBI:29959"/>
        <dbReference type="ChEBI" id="CHEBI:33019"/>
        <dbReference type="ChEBI" id="CHEBI:57502"/>
        <dbReference type="ChEBI" id="CHEBI:58017"/>
        <dbReference type="EC" id="2.4.2.19"/>
    </reaction>
</comment>
<dbReference type="CDD" id="cd01572">
    <property type="entry name" value="QPRTase"/>
    <property type="match status" value="1"/>
</dbReference>
<evidence type="ECO:0000256" key="4">
    <source>
        <dbReference type="ARBA" id="ARBA00011218"/>
    </source>
</evidence>
<dbReference type="PANTHER" id="PTHR32179:SF3">
    <property type="entry name" value="NICOTINATE-NUCLEOTIDE PYROPHOSPHORYLASE [CARBOXYLATING]"/>
    <property type="match status" value="1"/>
</dbReference>
<dbReference type="InterPro" id="IPR013785">
    <property type="entry name" value="Aldolase_TIM"/>
</dbReference>
<evidence type="ECO:0000313" key="23">
    <source>
        <dbReference type="Proteomes" id="UP000286712"/>
    </source>
</evidence>
<dbReference type="InterPro" id="IPR036068">
    <property type="entry name" value="Nicotinate_pribotase-like_C"/>
</dbReference>
<evidence type="ECO:0000313" key="17">
    <source>
        <dbReference type="EMBL" id="RTH00143.1"/>
    </source>
</evidence>
<evidence type="ECO:0000259" key="14">
    <source>
        <dbReference type="Pfam" id="PF01729"/>
    </source>
</evidence>
<feature type="binding site" evidence="13">
    <location>
        <position position="202"/>
    </location>
    <ligand>
        <name>substrate</name>
    </ligand>
</feature>
<dbReference type="Proteomes" id="UP000286734">
    <property type="component" value="Unassembled WGS sequence"/>
</dbReference>
<dbReference type="Pfam" id="PF01729">
    <property type="entry name" value="QRPTase_C"/>
    <property type="match status" value="1"/>
</dbReference>
<dbReference type="EMBL" id="PELR01000403">
    <property type="protein sequence ID" value="RTH00143.1"/>
    <property type="molecule type" value="Genomic_DNA"/>
</dbReference>
<dbReference type="SUPFAM" id="SSF54675">
    <property type="entry name" value="Nicotinate/Quinolinate PRTase N-terminal domain-like"/>
    <property type="match status" value="1"/>
</dbReference>
<evidence type="ECO:0000313" key="27">
    <source>
        <dbReference type="Proteomes" id="UP000288347"/>
    </source>
</evidence>
<dbReference type="Proteomes" id="UP000287155">
    <property type="component" value="Unassembled WGS sequence"/>
</dbReference>
<dbReference type="NCBIfam" id="TIGR00078">
    <property type="entry name" value="nadC"/>
    <property type="match status" value="1"/>
</dbReference>
<dbReference type="Pfam" id="PF02749">
    <property type="entry name" value="QRPTase_N"/>
    <property type="match status" value="1"/>
</dbReference>
<evidence type="ECO:0000256" key="9">
    <source>
        <dbReference type="ARBA" id="ARBA00033102"/>
    </source>
</evidence>
<evidence type="ECO:0000256" key="6">
    <source>
        <dbReference type="ARBA" id="ARBA00022642"/>
    </source>
</evidence>
<evidence type="ECO:0000313" key="22">
    <source>
        <dbReference type="Proteomes" id="UP000053099"/>
    </source>
</evidence>
<evidence type="ECO:0000256" key="7">
    <source>
        <dbReference type="ARBA" id="ARBA00022676"/>
    </source>
</evidence>
<evidence type="ECO:0000313" key="19">
    <source>
        <dbReference type="EMBL" id="RTH20704.1"/>
    </source>
</evidence>
<evidence type="ECO:0000313" key="16">
    <source>
        <dbReference type="EMBL" id="KPD32398.1"/>
    </source>
</evidence>
<dbReference type="Proteomes" id="UP000053099">
    <property type="component" value="Unassembled WGS sequence"/>
</dbReference>
<gene>
    <name evidence="17" type="primary">nadC</name>
    <name evidence="16" type="ORF">AN926_04280</name>
    <name evidence="21" type="ORF">CSW27_09265</name>
    <name evidence="20" type="ORF">CSW29_00045</name>
    <name evidence="19" type="ORF">CSW40_14745</name>
    <name evidence="17" type="ORF">CSW45_14015</name>
    <name evidence="18" type="ORF">CSW47_00600</name>
</gene>
<protein>
    <recommendedName>
        <fullName evidence="11">Probable nicotinate-nucleotide pyrophosphorylase [carboxylating]</fullName>
        <ecNumber evidence="5">2.4.2.19</ecNumber>
    </recommendedName>
    <alternativeName>
        <fullName evidence="9">Quinolinate phosphoribosyltransferase [decarboxylating]</fullName>
    </alternativeName>
</protein>
<evidence type="ECO:0000256" key="3">
    <source>
        <dbReference type="ARBA" id="ARBA00009400"/>
    </source>
</evidence>
<dbReference type="GO" id="GO:0005737">
    <property type="term" value="C:cytoplasm"/>
    <property type="evidence" value="ECO:0007669"/>
    <property type="project" value="TreeGrafter"/>
</dbReference>
<dbReference type="GO" id="GO:0034213">
    <property type="term" value="P:quinolinate catabolic process"/>
    <property type="evidence" value="ECO:0007669"/>
    <property type="project" value="TreeGrafter"/>
</dbReference>
<feature type="domain" description="Quinolinate phosphoribosyl transferase C-terminal" evidence="14">
    <location>
        <begin position="117"/>
        <end position="281"/>
    </location>
</feature>
<dbReference type="InterPro" id="IPR022412">
    <property type="entry name" value="Quinolinate_PRibosylTrfase_N"/>
</dbReference>
<comment type="pathway">
    <text evidence="2">Cofactor biosynthesis; NAD(+) biosynthesis; nicotinate D-ribonucleotide from quinolinate: step 1/1.</text>
</comment>
<accession>A0A0N0IR60</accession>
<dbReference type="EMBL" id="PEMJ01000315">
    <property type="protein sequence ID" value="RTI12966.1"/>
    <property type="molecule type" value="Genomic_DNA"/>
</dbReference>
<comment type="caution">
    <text evidence="16">The sequence shown here is derived from an EMBL/GenBank/DDBJ whole genome shotgun (WGS) entry which is preliminary data.</text>
</comment>
<dbReference type="EC" id="2.4.2.19" evidence="5"/>
<dbReference type="EMBL" id="PELP01000012">
    <property type="protein sequence ID" value="RTH07958.1"/>
    <property type="molecule type" value="Genomic_DNA"/>
</dbReference>
<dbReference type="SUPFAM" id="SSF51690">
    <property type="entry name" value="Nicotinate/Quinolinate PRTase C-terminal domain-like"/>
    <property type="match status" value="1"/>
</dbReference>
<feature type="binding site" evidence="13">
    <location>
        <position position="162"/>
    </location>
    <ligand>
        <name>substrate</name>
    </ligand>
</feature>
<evidence type="ECO:0000256" key="1">
    <source>
        <dbReference type="ARBA" id="ARBA00003237"/>
    </source>
</evidence>
<dbReference type="EMBL" id="LJJR01000008">
    <property type="protein sequence ID" value="KPD32398.1"/>
    <property type="molecule type" value="Genomic_DNA"/>
</dbReference>
<evidence type="ECO:0000313" key="21">
    <source>
        <dbReference type="EMBL" id="RTI12966.1"/>
    </source>
</evidence>
<keyword evidence="8 12" id="KW-0808">Transferase</keyword>
<dbReference type="EMBL" id="PEMH01000001">
    <property type="protein sequence ID" value="RTI03680.1"/>
    <property type="molecule type" value="Genomic_DNA"/>
</dbReference>
<reference evidence="16 22" key="1">
    <citation type="submission" date="2015-09" db="EMBL/GenBank/DDBJ databases">
        <title>Draft genome sequence of Thermus scotoductus strain K1 isolated from a geothermal spring in Nagorno-Karabakh, Armenia.</title>
        <authorList>
            <person name="Saghatelyan A."/>
            <person name="Poghosyan L."/>
            <person name="Panosyan H."/>
            <person name="Birkeland N.-K."/>
        </authorList>
    </citation>
    <scope>NUCLEOTIDE SEQUENCE [LARGE SCALE GENOMIC DNA]</scope>
    <source>
        <strain evidence="16 22">K1</strain>
    </source>
</reference>
<dbReference type="GO" id="GO:0009435">
    <property type="term" value="P:NAD+ biosynthetic process"/>
    <property type="evidence" value="ECO:0007669"/>
    <property type="project" value="UniProtKB-UniPathway"/>
</dbReference>
<evidence type="ECO:0000313" key="26">
    <source>
        <dbReference type="Proteomes" id="UP000287155"/>
    </source>
</evidence>
<dbReference type="GO" id="GO:0004514">
    <property type="term" value="F:nicotinate-nucleotide diphosphorylase (carboxylating) activity"/>
    <property type="evidence" value="ECO:0007669"/>
    <property type="project" value="UniProtKB-EC"/>
</dbReference>
<reference evidence="23 24" key="2">
    <citation type="journal article" date="2019" name="Extremophiles">
        <title>Biogeography of thermophiles and predominance of Thermus scotoductus in domestic water heaters.</title>
        <authorList>
            <person name="Wilpiszeski R.L."/>
            <person name="Zhang Z."/>
            <person name="House C.H."/>
        </authorList>
    </citation>
    <scope>NUCLEOTIDE SEQUENCE [LARGE SCALE GENOMIC DNA]</scope>
    <source>
        <strain evidence="21 26">14_S14</strain>
        <strain evidence="20 27">16_S16</strain>
        <strain evidence="19 23">27_S27</strain>
        <strain evidence="17 25">32_S32</strain>
        <strain evidence="18 24">34_S34</strain>
    </source>
</reference>
<dbReference type="Proteomes" id="UP000286712">
    <property type="component" value="Unassembled WGS sequence"/>
</dbReference>
<evidence type="ECO:0000256" key="13">
    <source>
        <dbReference type="PIRSR" id="PIRSR006250-1"/>
    </source>
</evidence>
<dbReference type="Proteomes" id="UP000286910">
    <property type="component" value="Unassembled WGS sequence"/>
</dbReference>
<dbReference type="PATRIC" id="fig|37636.3.peg.2600"/>
<feature type="binding site" evidence="13">
    <location>
        <position position="172"/>
    </location>
    <ligand>
        <name>substrate</name>
    </ligand>
</feature>
<keyword evidence="7 12" id="KW-0328">Glycosyltransferase</keyword>
<proteinExistence type="inferred from homology"/>
<evidence type="ECO:0000256" key="5">
    <source>
        <dbReference type="ARBA" id="ARBA00011944"/>
    </source>
</evidence>
<dbReference type="FunFam" id="3.90.1170.20:FF:000001">
    <property type="entry name" value="Nicotinate-nucleotide diphosphorylase (Carboxylating)"/>
    <property type="match status" value="1"/>
</dbReference>
<dbReference type="FunFam" id="3.20.20.70:FF:000030">
    <property type="entry name" value="Nicotinate-nucleotide pyrophosphorylase, carboxylating"/>
    <property type="match status" value="1"/>
</dbReference>
<dbReference type="InterPro" id="IPR027277">
    <property type="entry name" value="NadC/ModD"/>
</dbReference>
<dbReference type="InterPro" id="IPR004393">
    <property type="entry name" value="NadC"/>
</dbReference>
<feature type="binding site" evidence="13">
    <location>
        <begin position="267"/>
        <end position="269"/>
    </location>
    <ligand>
        <name>substrate</name>
    </ligand>
</feature>
<dbReference type="PANTHER" id="PTHR32179">
    <property type="entry name" value="NICOTINATE-NUCLEOTIDE PYROPHOSPHORYLASE [CARBOXYLATING]"/>
    <property type="match status" value="1"/>
</dbReference>
<dbReference type="Gene3D" id="3.20.20.70">
    <property type="entry name" value="Aldolase class I"/>
    <property type="match status" value="1"/>
</dbReference>
<sequence>MEPPASPRIGPMVPLETLKAWLLEDLGHGDLTTALTVPEDLMGEAVILAKEEGVLAGLPVAREVFTLVDHRIAFTPLVEEGTKVDPGHEVARLEGPLRGILAGERLALNLLQRLSGIATLTRAYVEALKGTKAQVLDTRKTTPGLRALEKYAVRVGEGKNHRFGLFDGILIKENHIRAAGGVAQAVRKAKAKAPHYLKVEVEVTRLAELEEALEAGADLILLDNFSLEEMREAVRRVGGRVPLEASGNMTLERARAAAEAGVDYVSVGALTHSAKALDLSLLVVQP</sequence>
<evidence type="ECO:0000256" key="8">
    <source>
        <dbReference type="ARBA" id="ARBA00022679"/>
    </source>
</evidence>
<evidence type="ECO:0000313" key="25">
    <source>
        <dbReference type="Proteomes" id="UP000286910"/>
    </source>
</evidence>
<dbReference type="EMBL" id="PELW01000423">
    <property type="protein sequence ID" value="RTH20704.1"/>
    <property type="molecule type" value="Genomic_DNA"/>
</dbReference>
<feature type="binding site" evidence="13">
    <location>
        <position position="105"/>
    </location>
    <ligand>
        <name>substrate</name>
    </ligand>
</feature>
<evidence type="ECO:0000256" key="2">
    <source>
        <dbReference type="ARBA" id="ARBA00004893"/>
    </source>
</evidence>
<dbReference type="Proteomes" id="UP000288347">
    <property type="component" value="Unassembled WGS sequence"/>
</dbReference>
<evidence type="ECO:0000256" key="11">
    <source>
        <dbReference type="ARBA" id="ARBA00069173"/>
    </source>
</evidence>
<feature type="binding site" evidence="13">
    <location>
        <position position="223"/>
    </location>
    <ligand>
        <name>substrate</name>
    </ligand>
</feature>
<feature type="domain" description="Quinolinate phosphoribosyl transferase N-terminal" evidence="15">
    <location>
        <begin position="30"/>
        <end position="115"/>
    </location>
</feature>
<organism evidence="16 22">
    <name type="scientific">Thermus scotoductus</name>
    <dbReference type="NCBI Taxonomy" id="37636"/>
    <lineage>
        <taxon>Bacteria</taxon>
        <taxon>Thermotogati</taxon>
        <taxon>Deinococcota</taxon>
        <taxon>Deinococci</taxon>
        <taxon>Thermales</taxon>
        <taxon>Thermaceae</taxon>
        <taxon>Thermus</taxon>
    </lineage>
</organism>
<comment type="function">
    <text evidence="1">Involved in the catabolism of quinolinic acid (QA).</text>
</comment>
<evidence type="ECO:0000313" key="24">
    <source>
        <dbReference type="Proteomes" id="UP000286734"/>
    </source>
</evidence>
<evidence type="ECO:0000313" key="18">
    <source>
        <dbReference type="EMBL" id="RTH07958.1"/>
    </source>
</evidence>
<comment type="similarity">
    <text evidence="3 12">Belongs to the NadC/ModD family.</text>
</comment>
<dbReference type="AlphaFoldDB" id="A0A0N0IR60"/>
<dbReference type="InterPro" id="IPR002638">
    <property type="entry name" value="Quinolinate_PRibosylTrfase_C"/>
</dbReference>
<comment type="subunit">
    <text evidence="4">Hexamer formed by 3 homodimers.</text>
</comment>
<keyword evidence="6" id="KW-0662">Pyridine nucleotide biosynthesis</keyword>
<name>A0A0N0IR60_THESC</name>
<evidence type="ECO:0000256" key="12">
    <source>
        <dbReference type="PIRNR" id="PIRNR006250"/>
    </source>
</evidence>
<dbReference type="Gene3D" id="3.90.1170.20">
    <property type="entry name" value="Quinolinate phosphoribosyl transferase, N-terminal domain"/>
    <property type="match status" value="1"/>
</dbReference>
<evidence type="ECO:0000313" key="20">
    <source>
        <dbReference type="EMBL" id="RTI03680.1"/>
    </source>
</evidence>